<feature type="region of interest" description="Disordered" evidence="1">
    <location>
        <begin position="499"/>
        <end position="565"/>
    </location>
</feature>
<reference evidence="3" key="1">
    <citation type="submission" date="2012-03" db="EMBL/GenBank/DDBJ databases">
        <title>Complete sequence of chromosome of Deinococcus peraridilitoris DSM 19664.</title>
        <authorList>
            <person name="Lucas S."/>
            <person name="Copeland A."/>
            <person name="Lapidus A."/>
            <person name="Glavina del Rio T."/>
            <person name="Dalin E."/>
            <person name="Tice H."/>
            <person name="Bruce D."/>
            <person name="Goodwin L."/>
            <person name="Pitluck S."/>
            <person name="Peters L."/>
            <person name="Mikhailova N."/>
            <person name="Lu M."/>
            <person name="Kyrpides N."/>
            <person name="Mavromatis K."/>
            <person name="Ivanova N."/>
            <person name="Brettin T."/>
            <person name="Detter J.C."/>
            <person name="Han C."/>
            <person name="Larimer F."/>
            <person name="Land M."/>
            <person name="Hauser L."/>
            <person name="Markowitz V."/>
            <person name="Cheng J.-F."/>
            <person name="Hugenholtz P."/>
            <person name="Woyke T."/>
            <person name="Wu D."/>
            <person name="Pukall R."/>
            <person name="Steenblock K."/>
            <person name="Brambilla E."/>
            <person name="Klenk H.-P."/>
            <person name="Eisen J.A."/>
        </authorList>
    </citation>
    <scope>NUCLEOTIDE SEQUENCE [LARGE SCALE GENOMIC DNA]</scope>
    <source>
        <strain evidence="3">DSM 19664 / LMG 22246 / CIP 109416 / KR-200</strain>
    </source>
</reference>
<dbReference type="eggNOG" id="COG5362">
    <property type="taxonomic scope" value="Bacteria"/>
</dbReference>
<sequence>MTQLRAPSFSKTSSDAGPPSPSSANPAADALRRARLEDASNEGQDVTLEEYYRARYPKYTVGRHIELLCRELDQLGPNEALIINMPPRHSKSETVGAFIERYMGQNPDHEVMYTCYGSQLATERSRKIRNYVRTSKTFRKFFPTFRLAADQKKVTEWKTAEDGGFLASGVDGSLTGKGAHLLIVDDPIKGRKQAESGKIRQMVIDWFKGDAFTRLAPNARIIIIQTRWHTEDLTGWLLENRQDPEFGAFNWKVVSLPAIAEPTAEEADPLGRQEGEGLWPERFPSERYNGIRKLVGEYDWAAQFQQRPYLKGGNVFSDAPAEYPNVYTPQALRSLGARITVVCDQGASDSSTADFTTIEVAAHWGTGVEHRMDIIDVRRGQWDLDELLEQTLAVQKTWGVEVAIECVMNQVAVVKYLEKRGLRTNRLNPRTMGDKYTRALPASAAWNRGAIRVPKAEHVQWDRAAFVTEHARFTGTDKDKNDDQVDTTAYNWLLGEVNERPKPNRAGTIGRASTTPTGTFGGTRRARPYTPSPGAARLGQRIRSPLARSVGEDRRTLRASPSCHG</sequence>
<dbReference type="eggNOG" id="COG5410">
    <property type="taxonomic scope" value="Bacteria"/>
</dbReference>
<name>L0A0L6_DEIPD</name>
<proteinExistence type="predicted"/>
<dbReference type="KEGG" id="dpd:Deipe_1458"/>
<feature type="compositionally biased region" description="Polar residues" evidence="1">
    <location>
        <begin position="1"/>
        <end position="12"/>
    </location>
</feature>
<evidence type="ECO:0000313" key="3">
    <source>
        <dbReference type="Proteomes" id="UP000010467"/>
    </source>
</evidence>
<protein>
    <submittedName>
        <fullName evidence="2">Uncharacterized protein</fullName>
    </submittedName>
</protein>
<feature type="compositionally biased region" description="Low complexity" evidence="1">
    <location>
        <begin position="13"/>
        <end position="29"/>
    </location>
</feature>
<dbReference type="HOGENOM" id="CLU_028165_1_0_0"/>
<dbReference type="STRING" id="937777.Deipe_1458"/>
<dbReference type="AlphaFoldDB" id="L0A0L6"/>
<evidence type="ECO:0000313" key="2">
    <source>
        <dbReference type="EMBL" id="AFZ66999.1"/>
    </source>
</evidence>
<dbReference type="Proteomes" id="UP000010467">
    <property type="component" value="Chromosome"/>
</dbReference>
<dbReference type="OrthoDB" id="9771580at2"/>
<evidence type="ECO:0000256" key="1">
    <source>
        <dbReference type="SAM" id="MobiDB-lite"/>
    </source>
</evidence>
<dbReference type="Pfam" id="PF03237">
    <property type="entry name" value="Terminase_6N"/>
    <property type="match status" value="1"/>
</dbReference>
<accession>L0A0L6</accession>
<keyword evidence="3" id="KW-1185">Reference proteome</keyword>
<organism evidence="2 3">
    <name type="scientific">Deinococcus peraridilitoris (strain DSM 19664 / LMG 22246 / CIP 109416 / KR-200)</name>
    <dbReference type="NCBI Taxonomy" id="937777"/>
    <lineage>
        <taxon>Bacteria</taxon>
        <taxon>Thermotogati</taxon>
        <taxon>Deinococcota</taxon>
        <taxon>Deinococci</taxon>
        <taxon>Deinococcales</taxon>
        <taxon>Deinococcaceae</taxon>
        <taxon>Deinococcus</taxon>
    </lineage>
</organism>
<dbReference type="PATRIC" id="fig|937777.3.peg.1463"/>
<gene>
    <name evidence="2" type="ordered locus">Deipe_1458</name>
</gene>
<dbReference type="EMBL" id="CP003382">
    <property type="protein sequence ID" value="AFZ66999.1"/>
    <property type="molecule type" value="Genomic_DNA"/>
</dbReference>
<dbReference type="RefSeq" id="WP_015235307.1">
    <property type="nucleotide sequence ID" value="NC_019793.1"/>
</dbReference>
<feature type="region of interest" description="Disordered" evidence="1">
    <location>
        <begin position="1"/>
        <end position="29"/>
    </location>
</feature>